<sequence length="489" mass="54102">MANFRSQNSLYTRLGSPKRPRLAAKQELLLIKNRIKQKILLPRNMFYGWWIAIVSASVDSLKHGTFNKGFTSYIIPLRNELGISVAAISFAEMLGRMEGGLQGPLMGWATDRFGPRVILMFGGITSGMGFILLSFTQNYLYFICVFVGLLSLGFRAGYNNATMPAINQWFRRHRGLAMGLAGMGTAIGGTFIAPLMGFLVLSAGWRSAAFVSGVIIIAVVIPMSFLIRRDPESMGLRPDGDPIPDDEIDIAEVVFGDGEDHSGNRHGASILHGDEPDFMASEAMRTPTFWMLVLAVGMRNTVHSGTTFLMVPMSVWFLMGAGRTEDGSQPIAVAFVGVMSFSLLLMTPIIGWLGDRWSKNKLSSACMIGGALSLLMLVNGNGNIWQLVGFVVLLAFSETANPLAWAIMGDYFGRRSYATLRGWQHLPDQFMSMSTPVWMGVIFDRTDSFKWALIPLVIIYCLAAIFYWLIPNPRTPARVRAYREQSNIE</sequence>
<feature type="transmembrane region" description="Helical" evidence="1">
    <location>
        <begin position="384"/>
        <end position="405"/>
    </location>
</feature>
<dbReference type="SUPFAM" id="SSF103473">
    <property type="entry name" value="MFS general substrate transporter"/>
    <property type="match status" value="1"/>
</dbReference>
<dbReference type="AlphaFoldDB" id="A0A381Q118"/>
<dbReference type="GO" id="GO:0022857">
    <property type="term" value="F:transmembrane transporter activity"/>
    <property type="evidence" value="ECO:0007669"/>
    <property type="project" value="InterPro"/>
</dbReference>
<reference evidence="3" key="1">
    <citation type="submission" date="2018-05" db="EMBL/GenBank/DDBJ databases">
        <authorList>
            <person name="Lanie J.A."/>
            <person name="Ng W.-L."/>
            <person name="Kazmierczak K.M."/>
            <person name="Andrzejewski T.M."/>
            <person name="Davidsen T.M."/>
            <person name="Wayne K.J."/>
            <person name="Tettelin H."/>
            <person name="Glass J.I."/>
            <person name="Rusch D."/>
            <person name="Podicherti R."/>
            <person name="Tsui H.-C.T."/>
            <person name="Winkler M.E."/>
        </authorList>
    </citation>
    <scope>NUCLEOTIDE SEQUENCE</scope>
</reference>
<accession>A0A381Q118</accession>
<dbReference type="PROSITE" id="PS50850">
    <property type="entry name" value="MFS"/>
    <property type="match status" value="1"/>
</dbReference>
<gene>
    <name evidence="3" type="ORF">METZ01_LOCUS25849</name>
</gene>
<evidence type="ECO:0000313" key="3">
    <source>
        <dbReference type="EMBL" id="SUZ72995.1"/>
    </source>
</evidence>
<keyword evidence="1" id="KW-0472">Membrane</keyword>
<feature type="transmembrane region" description="Helical" evidence="1">
    <location>
        <begin position="113"/>
        <end position="133"/>
    </location>
</feature>
<feature type="transmembrane region" description="Helical" evidence="1">
    <location>
        <begin position="331"/>
        <end position="350"/>
    </location>
</feature>
<dbReference type="PANTHER" id="PTHR11360:SF290">
    <property type="entry name" value="MONOCARBOXYLATE MFS PERMEASE"/>
    <property type="match status" value="1"/>
</dbReference>
<dbReference type="InterPro" id="IPR036259">
    <property type="entry name" value="MFS_trans_sf"/>
</dbReference>
<keyword evidence="1" id="KW-0812">Transmembrane</keyword>
<name>A0A381Q118_9ZZZZ</name>
<feature type="transmembrane region" description="Helical" evidence="1">
    <location>
        <begin position="449"/>
        <end position="470"/>
    </location>
</feature>
<evidence type="ECO:0000256" key="1">
    <source>
        <dbReference type="SAM" id="Phobius"/>
    </source>
</evidence>
<dbReference type="InterPro" id="IPR011701">
    <property type="entry name" value="MFS"/>
</dbReference>
<dbReference type="EMBL" id="UINC01001164">
    <property type="protein sequence ID" value="SUZ72995.1"/>
    <property type="molecule type" value="Genomic_DNA"/>
</dbReference>
<keyword evidence="1" id="KW-1133">Transmembrane helix</keyword>
<dbReference type="PANTHER" id="PTHR11360">
    <property type="entry name" value="MONOCARBOXYLATE TRANSPORTER"/>
    <property type="match status" value="1"/>
</dbReference>
<feature type="transmembrane region" description="Helical" evidence="1">
    <location>
        <begin position="139"/>
        <end position="158"/>
    </location>
</feature>
<dbReference type="InterPro" id="IPR050327">
    <property type="entry name" value="Proton-linked_MCT"/>
</dbReference>
<dbReference type="InterPro" id="IPR020846">
    <property type="entry name" value="MFS_dom"/>
</dbReference>
<feature type="transmembrane region" description="Helical" evidence="1">
    <location>
        <begin position="289"/>
        <end position="311"/>
    </location>
</feature>
<organism evidence="3">
    <name type="scientific">marine metagenome</name>
    <dbReference type="NCBI Taxonomy" id="408172"/>
    <lineage>
        <taxon>unclassified sequences</taxon>
        <taxon>metagenomes</taxon>
        <taxon>ecological metagenomes</taxon>
    </lineage>
</organism>
<feature type="transmembrane region" description="Helical" evidence="1">
    <location>
        <begin position="207"/>
        <end position="227"/>
    </location>
</feature>
<feature type="domain" description="Major facilitator superfamily (MFS) profile" evidence="2">
    <location>
        <begin position="48"/>
        <end position="475"/>
    </location>
</feature>
<evidence type="ECO:0000259" key="2">
    <source>
        <dbReference type="PROSITE" id="PS50850"/>
    </source>
</evidence>
<protein>
    <recommendedName>
        <fullName evidence="2">Major facilitator superfamily (MFS) profile domain-containing protein</fullName>
    </recommendedName>
</protein>
<dbReference type="Gene3D" id="1.20.1250.20">
    <property type="entry name" value="MFS general substrate transporter like domains"/>
    <property type="match status" value="2"/>
</dbReference>
<feature type="transmembrane region" description="Helical" evidence="1">
    <location>
        <begin position="179"/>
        <end position="201"/>
    </location>
</feature>
<dbReference type="Pfam" id="PF07690">
    <property type="entry name" value="MFS_1"/>
    <property type="match status" value="2"/>
</dbReference>
<proteinExistence type="predicted"/>